<sequence>MSKTIHTMLRVLDEARSVAFYDKAFGLKVADRYDFDSFTLVYLSNPESEHEVELTINKGETTPYDLGNGYGHVAVSVGDLGAEHERMRAAGLAPKDIKEISHQGTKLGRFFFIDDPDGYKIEVLERGGRFK</sequence>
<dbReference type="InterPro" id="IPR018146">
    <property type="entry name" value="Glyoxalase_1_CS"/>
</dbReference>
<dbReference type="PROSITE" id="PS51819">
    <property type="entry name" value="VOC"/>
    <property type="match status" value="1"/>
</dbReference>
<dbReference type="Gene3D" id="3.10.180.10">
    <property type="entry name" value="2,3-Dihydroxybiphenyl 1,2-Dioxygenase, domain 1"/>
    <property type="match status" value="1"/>
</dbReference>
<name>A0A9C9TIA4_9HYPH</name>
<dbReference type="GO" id="GO:0004462">
    <property type="term" value="F:lactoylglutathione lyase activity"/>
    <property type="evidence" value="ECO:0007669"/>
    <property type="project" value="InterPro"/>
</dbReference>
<dbReference type="InterPro" id="IPR037523">
    <property type="entry name" value="VOC_core"/>
</dbReference>
<dbReference type="InterPro" id="IPR029068">
    <property type="entry name" value="Glyas_Bleomycin-R_OHBP_Dase"/>
</dbReference>
<dbReference type="Pfam" id="PF00903">
    <property type="entry name" value="Glyoxalase"/>
    <property type="match status" value="1"/>
</dbReference>
<accession>A0A9C9TIA4</accession>
<comment type="caution">
    <text evidence="7">The sequence shown here is derived from an EMBL/GenBank/DDBJ whole genome shotgun (WGS) entry which is preliminary data.</text>
</comment>
<gene>
    <name evidence="7" type="ORF">ENH89_17675</name>
</gene>
<dbReference type="PROSITE" id="PS00935">
    <property type="entry name" value="GLYOXALASE_I_2"/>
    <property type="match status" value="1"/>
</dbReference>
<dbReference type="GO" id="GO:0019243">
    <property type="term" value="P:methylglyoxal catabolic process to D-lactate via S-lactoyl-glutathione"/>
    <property type="evidence" value="ECO:0007669"/>
    <property type="project" value="TreeGrafter"/>
</dbReference>
<dbReference type="EMBL" id="DRGN01000258">
    <property type="protein sequence ID" value="HEU02119.1"/>
    <property type="molecule type" value="Genomic_DNA"/>
</dbReference>
<evidence type="ECO:0000256" key="2">
    <source>
        <dbReference type="ARBA" id="ARBA00030291"/>
    </source>
</evidence>
<dbReference type="AlphaFoldDB" id="A0A9C9TIA4"/>
<dbReference type="InterPro" id="IPR004360">
    <property type="entry name" value="Glyas_Fos-R_dOase_dom"/>
</dbReference>
<evidence type="ECO:0000256" key="4">
    <source>
        <dbReference type="ARBA" id="ARBA00032460"/>
    </source>
</evidence>
<protein>
    <recommendedName>
        <fullName evidence="3">Aldoketomutase</fullName>
    </recommendedName>
    <alternativeName>
        <fullName evidence="2">Ketone-aldehyde mutase</fullName>
    </alternativeName>
    <alternativeName>
        <fullName evidence="4">Methylglyoxalase</fullName>
    </alternativeName>
    <alternativeName>
        <fullName evidence="5">S-D-lactoylglutathione methylglyoxal lyase</fullName>
    </alternativeName>
</protein>
<evidence type="ECO:0000256" key="1">
    <source>
        <dbReference type="ARBA" id="ARBA00022723"/>
    </source>
</evidence>
<evidence type="ECO:0000256" key="5">
    <source>
        <dbReference type="ARBA" id="ARBA00033298"/>
    </source>
</evidence>
<evidence type="ECO:0000313" key="7">
    <source>
        <dbReference type="EMBL" id="HEU02119.1"/>
    </source>
</evidence>
<evidence type="ECO:0000259" key="6">
    <source>
        <dbReference type="PROSITE" id="PS51819"/>
    </source>
</evidence>
<feature type="domain" description="VOC" evidence="6">
    <location>
        <begin position="3"/>
        <end position="126"/>
    </location>
</feature>
<dbReference type="PANTHER" id="PTHR46036">
    <property type="entry name" value="LACTOYLGLUTATHIONE LYASE"/>
    <property type="match status" value="1"/>
</dbReference>
<keyword evidence="7" id="KW-0456">Lyase</keyword>
<dbReference type="SUPFAM" id="SSF54593">
    <property type="entry name" value="Glyoxalase/Bleomycin resistance protein/Dihydroxybiphenyl dioxygenase"/>
    <property type="match status" value="1"/>
</dbReference>
<dbReference type="GO" id="GO:0005737">
    <property type="term" value="C:cytoplasm"/>
    <property type="evidence" value="ECO:0007669"/>
    <property type="project" value="TreeGrafter"/>
</dbReference>
<proteinExistence type="predicted"/>
<evidence type="ECO:0000256" key="3">
    <source>
        <dbReference type="ARBA" id="ARBA00030892"/>
    </source>
</evidence>
<evidence type="ECO:0000313" key="8">
    <source>
        <dbReference type="Proteomes" id="UP000885680"/>
    </source>
</evidence>
<organism evidence="7 8">
    <name type="scientific">Aurantimonas coralicida</name>
    <dbReference type="NCBI Taxonomy" id="182270"/>
    <lineage>
        <taxon>Bacteria</taxon>
        <taxon>Pseudomonadati</taxon>
        <taxon>Pseudomonadota</taxon>
        <taxon>Alphaproteobacteria</taxon>
        <taxon>Hyphomicrobiales</taxon>
        <taxon>Aurantimonadaceae</taxon>
        <taxon>Aurantimonas</taxon>
    </lineage>
</organism>
<dbReference type="Proteomes" id="UP000885680">
    <property type="component" value="Unassembled WGS sequence"/>
</dbReference>
<dbReference type="PROSITE" id="PS00934">
    <property type="entry name" value="GLYOXALASE_I_1"/>
    <property type="match status" value="1"/>
</dbReference>
<dbReference type="GO" id="GO:0046872">
    <property type="term" value="F:metal ion binding"/>
    <property type="evidence" value="ECO:0007669"/>
    <property type="project" value="UniProtKB-KW"/>
</dbReference>
<reference evidence="7" key="1">
    <citation type="journal article" date="2020" name="mSystems">
        <title>Genome- and Community-Level Interaction Insights into Carbon Utilization and Element Cycling Functions of Hydrothermarchaeota in Hydrothermal Sediment.</title>
        <authorList>
            <person name="Zhou Z."/>
            <person name="Liu Y."/>
            <person name="Xu W."/>
            <person name="Pan J."/>
            <person name="Luo Z.H."/>
            <person name="Li M."/>
        </authorList>
    </citation>
    <scope>NUCLEOTIDE SEQUENCE</scope>
    <source>
        <strain evidence="7">HyVt-347</strain>
    </source>
</reference>
<keyword evidence="1" id="KW-0479">Metal-binding</keyword>
<dbReference type="PANTHER" id="PTHR46036:SF5">
    <property type="entry name" value="LACTOYLGLUTATHIONE LYASE"/>
    <property type="match status" value="1"/>
</dbReference>